<dbReference type="AlphaFoldDB" id="A0A5M9JEA8"/>
<reference evidence="2 3" key="1">
    <citation type="submission" date="2019-06" db="EMBL/GenBank/DDBJ databases">
        <title>Genome Sequence of the Brown Rot Fungal Pathogen Monilinia fructicola.</title>
        <authorList>
            <person name="De Miccolis Angelini R.M."/>
            <person name="Landi L."/>
            <person name="Abate D."/>
            <person name="Pollastro S."/>
            <person name="Romanazzi G."/>
            <person name="Faretra F."/>
        </authorList>
    </citation>
    <scope>NUCLEOTIDE SEQUENCE [LARGE SCALE GENOMIC DNA]</scope>
    <source>
        <strain evidence="2 3">Mfrc123</strain>
    </source>
</reference>
<name>A0A5M9JEA8_MONFR</name>
<dbReference type="VEuPathDB" id="FungiDB:MFRU_010g00280"/>
<feature type="region of interest" description="Disordered" evidence="1">
    <location>
        <begin position="269"/>
        <end position="296"/>
    </location>
</feature>
<feature type="region of interest" description="Disordered" evidence="1">
    <location>
        <begin position="60"/>
        <end position="138"/>
    </location>
</feature>
<feature type="region of interest" description="Disordered" evidence="1">
    <location>
        <begin position="155"/>
        <end position="208"/>
    </location>
</feature>
<comment type="caution">
    <text evidence="2">The sequence shown here is derived from an EMBL/GenBank/DDBJ whole genome shotgun (WGS) entry which is preliminary data.</text>
</comment>
<evidence type="ECO:0000256" key="1">
    <source>
        <dbReference type="SAM" id="MobiDB-lite"/>
    </source>
</evidence>
<gene>
    <name evidence="2" type="ORF">EYC84_008361</name>
</gene>
<feature type="compositionally biased region" description="Polar residues" evidence="1">
    <location>
        <begin position="1"/>
        <end position="12"/>
    </location>
</feature>
<protein>
    <submittedName>
        <fullName evidence="2">Uncharacterized protein</fullName>
    </submittedName>
</protein>
<dbReference type="EMBL" id="VICG01000010">
    <property type="protein sequence ID" value="KAA8567918.1"/>
    <property type="molecule type" value="Genomic_DNA"/>
</dbReference>
<evidence type="ECO:0000313" key="3">
    <source>
        <dbReference type="Proteomes" id="UP000322873"/>
    </source>
</evidence>
<sequence>MGQGSAEISSGNLPVGQAVPSERSRAIAEFQKAQFSSLARPVKPNLPIFHCVESPTSISRKEAYTNLSDTDSASSRSSRTVSPEGYPATPPSRTEKVSPTLGTTPSRRYTETSYSEKFSAEEPVTPSKSFKNSYKRGPTKSVASLCSEQFSTLAPITPPRSAQNLLKRASTKSGPTSYSEKFGVRPVTPPRHVQKTYQGSQTKPAKGVYSETLSAQPIADFRSIENTYKQTPIRHAVPGFRRSKENNSRTIDLNAPEPSPLFKIQQFQYTPPAQSNKRREGKKVLPVPFQLSYRNN</sequence>
<feature type="compositionally biased region" description="Low complexity" evidence="1">
    <location>
        <begin position="68"/>
        <end position="82"/>
    </location>
</feature>
<accession>A0A5M9JEA8</accession>
<organism evidence="2 3">
    <name type="scientific">Monilinia fructicola</name>
    <name type="common">Brown rot fungus</name>
    <name type="synonym">Ciboria fructicola</name>
    <dbReference type="NCBI Taxonomy" id="38448"/>
    <lineage>
        <taxon>Eukaryota</taxon>
        <taxon>Fungi</taxon>
        <taxon>Dikarya</taxon>
        <taxon>Ascomycota</taxon>
        <taxon>Pezizomycotina</taxon>
        <taxon>Leotiomycetes</taxon>
        <taxon>Helotiales</taxon>
        <taxon>Sclerotiniaceae</taxon>
        <taxon>Monilinia</taxon>
    </lineage>
</organism>
<keyword evidence="3" id="KW-1185">Reference proteome</keyword>
<feature type="compositionally biased region" description="Polar residues" evidence="1">
    <location>
        <begin position="155"/>
        <end position="164"/>
    </location>
</feature>
<evidence type="ECO:0000313" key="2">
    <source>
        <dbReference type="EMBL" id="KAA8567918.1"/>
    </source>
</evidence>
<feature type="compositionally biased region" description="Polar residues" evidence="1">
    <location>
        <begin position="100"/>
        <end position="116"/>
    </location>
</feature>
<feature type="region of interest" description="Disordered" evidence="1">
    <location>
        <begin position="1"/>
        <end position="23"/>
    </location>
</feature>
<proteinExistence type="predicted"/>
<dbReference type="Proteomes" id="UP000322873">
    <property type="component" value="Unassembled WGS sequence"/>
</dbReference>